<proteinExistence type="predicted"/>
<reference evidence="2" key="2">
    <citation type="submission" date="2021-04" db="EMBL/GenBank/DDBJ databases">
        <authorList>
            <person name="Gilroy R."/>
        </authorList>
    </citation>
    <scope>NUCLEOTIDE SEQUENCE</scope>
    <source>
        <strain evidence="2">14975</strain>
    </source>
</reference>
<accession>A0A9D1VAT5</accession>
<dbReference type="InterPro" id="IPR011990">
    <property type="entry name" value="TPR-like_helical_dom_sf"/>
</dbReference>
<protein>
    <recommendedName>
        <fullName evidence="4">Tetratricopeptide repeat protein</fullName>
    </recommendedName>
</protein>
<sequence>MKALSLTVLILAACGSMAAAQSLPRVDAETPAAQAARLRAEGKTDEAVALLRAFISDESCTDLAALTDAYIALAACYRDSGDDTLALETAGSYFNMRGADSPQMWLIMADAYAHRGQQGDLDRAIRICDSLVQGQTGKLSISAPACLKLMELLRRRNRPAVGEIGTSNYAPPDCWLAWRIGDDYIRQLRAAGLEQTASPGDKQLIAAVEACVARSGRSADVQAEEYRHRSLRQP</sequence>
<organism evidence="2 3">
    <name type="scientific">Candidatus Akkermansia intestinigallinarum</name>
    <dbReference type="NCBI Taxonomy" id="2838431"/>
    <lineage>
        <taxon>Bacteria</taxon>
        <taxon>Pseudomonadati</taxon>
        <taxon>Verrucomicrobiota</taxon>
        <taxon>Verrucomicrobiia</taxon>
        <taxon>Verrucomicrobiales</taxon>
        <taxon>Akkermansiaceae</taxon>
        <taxon>Akkermansia</taxon>
    </lineage>
</organism>
<dbReference type="AlphaFoldDB" id="A0A9D1VAT5"/>
<evidence type="ECO:0000313" key="3">
    <source>
        <dbReference type="Proteomes" id="UP000823964"/>
    </source>
</evidence>
<dbReference type="Gene3D" id="1.25.40.10">
    <property type="entry name" value="Tetratricopeptide repeat domain"/>
    <property type="match status" value="1"/>
</dbReference>
<feature type="signal peptide" evidence="1">
    <location>
        <begin position="1"/>
        <end position="18"/>
    </location>
</feature>
<evidence type="ECO:0000313" key="2">
    <source>
        <dbReference type="EMBL" id="HIX19554.1"/>
    </source>
</evidence>
<evidence type="ECO:0000256" key="1">
    <source>
        <dbReference type="SAM" id="SignalP"/>
    </source>
</evidence>
<comment type="caution">
    <text evidence="2">The sequence shown here is derived from an EMBL/GenBank/DDBJ whole genome shotgun (WGS) entry which is preliminary data.</text>
</comment>
<feature type="chain" id="PRO_5039018121" description="Tetratricopeptide repeat protein" evidence="1">
    <location>
        <begin position="19"/>
        <end position="234"/>
    </location>
</feature>
<keyword evidence="1" id="KW-0732">Signal</keyword>
<dbReference type="Proteomes" id="UP000823964">
    <property type="component" value="Unassembled WGS sequence"/>
</dbReference>
<gene>
    <name evidence="2" type="ORF">H9862_02995</name>
</gene>
<reference evidence="2" key="1">
    <citation type="journal article" date="2021" name="PeerJ">
        <title>Extensive microbial diversity within the chicken gut microbiome revealed by metagenomics and culture.</title>
        <authorList>
            <person name="Gilroy R."/>
            <person name="Ravi A."/>
            <person name="Getino M."/>
            <person name="Pursley I."/>
            <person name="Horton D.L."/>
            <person name="Alikhan N.F."/>
            <person name="Baker D."/>
            <person name="Gharbi K."/>
            <person name="Hall N."/>
            <person name="Watson M."/>
            <person name="Adriaenssens E.M."/>
            <person name="Foster-Nyarko E."/>
            <person name="Jarju S."/>
            <person name="Secka A."/>
            <person name="Antonio M."/>
            <person name="Oren A."/>
            <person name="Chaudhuri R.R."/>
            <person name="La Ragione R."/>
            <person name="Hildebrand F."/>
            <person name="Pallen M.J."/>
        </authorList>
    </citation>
    <scope>NUCLEOTIDE SEQUENCE</scope>
    <source>
        <strain evidence="2">14975</strain>
    </source>
</reference>
<name>A0A9D1VAT5_9BACT</name>
<dbReference type="SUPFAM" id="SSF48452">
    <property type="entry name" value="TPR-like"/>
    <property type="match status" value="1"/>
</dbReference>
<evidence type="ECO:0008006" key="4">
    <source>
        <dbReference type="Google" id="ProtNLM"/>
    </source>
</evidence>
<dbReference type="EMBL" id="DXFQ01000050">
    <property type="protein sequence ID" value="HIX19554.1"/>
    <property type="molecule type" value="Genomic_DNA"/>
</dbReference>